<dbReference type="PANTHER" id="PTHR47928">
    <property type="entry name" value="REPEAT-CONTAINING PROTEIN, PUTATIVE-RELATED"/>
    <property type="match status" value="1"/>
</dbReference>
<feature type="repeat" description="PPR" evidence="2">
    <location>
        <begin position="358"/>
        <end position="392"/>
    </location>
</feature>
<feature type="repeat" description="PPR" evidence="2">
    <location>
        <begin position="255"/>
        <end position="289"/>
    </location>
</feature>
<feature type="repeat" description="PPR" evidence="2">
    <location>
        <begin position="147"/>
        <end position="181"/>
    </location>
</feature>
<dbReference type="InterPro" id="IPR002885">
    <property type="entry name" value="PPR_rpt"/>
</dbReference>
<dbReference type="EMBL" id="CP093346">
    <property type="protein sequence ID" value="WOG97773.1"/>
    <property type="molecule type" value="Genomic_DNA"/>
</dbReference>
<proteinExistence type="predicted"/>
<keyword evidence="4" id="KW-1185">Reference proteome</keyword>
<dbReference type="Proteomes" id="UP000077755">
    <property type="component" value="Chromosome 4"/>
</dbReference>
<dbReference type="Gene3D" id="1.25.40.10">
    <property type="entry name" value="Tetratricopeptide repeat domain"/>
    <property type="match status" value="2"/>
</dbReference>
<protein>
    <recommendedName>
        <fullName evidence="5">Pentacotripeptide-repeat region of PRORP domain-containing protein</fullName>
    </recommendedName>
</protein>
<evidence type="ECO:0000256" key="2">
    <source>
        <dbReference type="PROSITE-ProRule" id="PRU00708"/>
    </source>
</evidence>
<evidence type="ECO:0000313" key="4">
    <source>
        <dbReference type="Proteomes" id="UP000077755"/>
    </source>
</evidence>
<gene>
    <name evidence="3" type="ORF">DCAR_0417114</name>
</gene>
<dbReference type="InterPro" id="IPR050421">
    <property type="entry name" value="PPR"/>
</dbReference>
<dbReference type="PROSITE" id="PS51375">
    <property type="entry name" value="PPR"/>
    <property type="match status" value="3"/>
</dbReference>
<dbReference type="Pfam" id="PF13041">
    <property type="entry name" value="PPR_2"/>
    <property type="match status" value="1"/>
</dbReference>
<accession>A0AAF0X046</accession>
<dbReference type="PANTHER" id="PTHR47928:SF207">
    <property type="entry name" value="PENTATRICOPEPTIDE REPEAT-CONTAINING PROTEIN"/>
    <property type="match status" value="1"/>
</dbReference>
<evidence type="ECO:0008006" key="5">
    <source>
        <dbReference type="Google" id="ProtNLM"/>
    </source>
</evidence>
<dbReference type="NCBIfam" id="TIGR00756">
    <property type="entry name" value="PPR"/>
    <property type="match status" value="3"/>
</dbReference>
<evidence type="ECO:0000313" key="3">
    <source>
        <dbReference type="EMBL" id="WOG97773.1"/>
    </source>
</evidence>
<evidence type="ECO:0000256" key="1">
    <source>
        <dbReference type="ARBA" id="ARBA00022737"/>
    </source>
</evidence>
<dbReference type="FunFam" id="1.25.40.10:FF:000285">
    <property type="entry name" value="Pentatricopeptide repeat-containing protein, chloroplastic"/>
    <property type="match status" value="2"/>
</dbReference>
<dbReference type="Pfam" id="PF01535">
    <property type="entry name" value="PPR"/>
    <property type="match status" value="4"/>
</dbReference>
<sequence>MSIITPLHLNPQLYRSHVFLCNPIPSSTKTTTSFLCTKTKLKFSKKFPSPIHKPKSKKLPQPNHTISDVLRLMDCLSIPVPIDIYTSLLKECTSSRDIDQAILLHQHMANSGISLGLSLRNRFLLLFCCCGCMSIARQLFDDMHDKDPNSWAAMIAGYMSSADYSEVIELFVEMQRYKFADRNVVWFPYSWILVCVIQACVETDNFELGRQVHGLLWKVDFEKNLFVCSSLIDFYGRNGCFVGADFVFDQVPCSNTVVWTARLVNKCREGRFDEALTVFREMTREGVKRNSFTFSSVLKACGRLGDGGLCGEQVHAHAIKFGVVSKSYVQCGLVDMYSKVGLVPYAKRVFDMNEDRKNGACWNAMLRGYMKDGEYIEAIKILYEMQAADLQPQESVLNELRCACGSSNILGAFG</sequence>
<name>A0AAF0X046_DAUCS</name>
<reference evidence="3" key="2">
    <citation type="submission" date="2022-03" db="EMBL/GenBank/DDBJ databases">
        <title>Draft title - Genomic analysis of global carrot germplasm unveils the trajectory of domestication and the origin of high carotenoid orange carrot.</title>
        <authorList>
            <person name="Iorizzo M."/>
            <person name="Ellison S."/>
            <person name="Senalik D."/>
            <person name="Macko-Podgorni A."/>
            <person name="Grzebelus D."/>
            <person name="Bostan H."/>
            <person name="Rolling W."/>
            <person name="Curaba J."/>
            <person name="Simon P."/>
        </authorList>
    </citation>
    <scope>NUCLEOTIDE SEQUENCE</scope>
    <source>
        <tissue evidence="3">Leaf</tissue>
    </source>
</reference>
<reference evidence="3" key="1">
    <citation type="journal article" date="2016" name="Nat. Genet.">
        <title>A high-quality carrot genome assembly provides new insights into carotenoid accumulation and asterid genome evolution.</title>
        <authorList>
            <person name="Iorizzo M."/>
            <person name="Ellison S."/>
            <person name="Senalik D."/>
            <person name="Zeng P."/>
            <person name="Satapoomin P."/>
            <person name="Huang J."/>
            <person name="Bowman M."/>
            <person name="Iovene M."/>
            <person name="Sanseverino W."/>
            <person name="Cavagnaro P."/>
            <person name="Yildiz M."/>
            <person name="Macko-Podgorni A."/>
            <person name="Moranska E."/>
            <person name="Grzebelus E."/>
            <person name="Grzebelus D."/>
            <person name="Ashrafi H."/>
            <person name="Zheng Z."/>
            <person name="Cheng S."/>
            <person name="Spooner D."/>
            <person name="Van Deynze A."/>
            <person name="Simon P."/>
        </authorList>
    </citation>
    <scope>NUCLEOTIDE SEQUENCE</scope>
    <source>
        <tissue evidence="3">Leaf</tissue>
    </source>
</reference>
<keyword evidence="1" id="KW-0677">Repeat</keyword>
<organism evidence="3 4">
    <name type="scientific">Daucus carota subsp. sativus</name>
    <name type="common">Carrot</name>
    <dbReference type="NCBI Taxonomy" id="79200"/>
    <lineage>
        <taxon>Eukaryota</taxon>
        <taxon>Viridiplantae</taxon>
        <taxon>Streptophyta</taxon>
        <taxon>Embryophyta</taxon>
        <taxon>Tracheophyta</taxon>
        <taxon>Spermatophyta</taxon>
        <taxon>Magnoliopsida</taxon>
        <taxon>eudicotyledons</taxon>
        <taxon>Gunneridae</taxon>
        <taxon>Pentapetalae</taxon>
        <taxon>asterids</taxon>
        <taxon>campanulids</taxon>
        <taxon>Apiales</taxon>
        <taxon>Apiaceae</taxon>
        <taxon>Apioideae</taxon>
        <taxon>Scandiceae</taxon>
        <taxon>Daucinae</taxon>
        <taxon>Daucus</taxon>
        <taxon>Daucus sect. Daucus</taxon>
    </lineage>
</organism>
<dbReference type="AlphaFoldDB" id="A0AAF0X046"/>
<dbReference type="InterPro" id="IPR011990">
    <property type="entry name" value="TPR-like_helical_dom_sf"/>
</dbReference>